<dbReference type="Pfam" id="PF00208">
    <property type="entry name" value="ELFV_dehydrog"/>
    <property type="match status" value="1"/>
</dbReference>
<evidence type="ECO:0000259" key="9">
    <source>
        <dbReference type="SMART" id="SM00839"/>
    </source>
</evidence>
<evidence type="ECO:0000256" key="2">
    <source>
        <dbReference type="ARBA" id="ARBA00012896"/>
    </source>
</evidence>
<sequence length="424" mass="46487">MSTHDQNPYDIVKELLKESVDSLGLDESIYHILKKPMRVLEVSIPLRMDNGKMENFTAYRAQHIDILGPTKGGIRFHPSVTLDEVKALSIWMSLKSAIIELPLGGGKGGVIVDPDELNERELEELSRNFIRKITPIIGPEKDIPAPDMNTDPEVMGWMIDEYDKLRGYNIPGLITGKPIVIGGSQGRLDATGRGVVITIREAANVLNMDLSKATAAIQGFGNVGSATAKFLNELGVKIVAVTDASGGIYKEDGLDIQALIEHVDQGEVIADFNKADSISNDKMFALPVDILIPAAIENQITAETAPNIQAKIVAEAANGPTTPEGNDILEEKGTFIIPDILCNAGGVTVSYFEWVQNTMNYYWKEEKINGELEEKMISAFTRVHDMKKDKECGMRQAAYMVGINHIVTALRARGWIKNGDLSKL</sequence>
<dbReference type="InterPro" id="IPR033922">
    <property type="entry name" value="NAD_bind_Glu_DH"/>
</dbReference>
<dbReference type="InterPro" id="IPR006095">
    <property type="entry name" value="Glu/Leu/Phe/Val/Trp_DH"/>
</dbReference>
<protein>
    <recommendedName>
        <fullName evidence="2 4">Glutamate dehydrogenase</fullName>
    </recommendedName>
</protein>
<evidence type="ECO:0000256" key="1">
    <source>
        <dbReference type="ARBA" id="ARBA00006382"/>
    </source>
</evidence>
<dbReference type="eggNOG" id="COG0334">
    <property type="taxonomic scope" value="Bacteria"/>
</dbReference>
<dbReference type="SUPFAM" id="SSF51735">
    <property type="entry name" value="NAD(P)-binding Rossmann-fold domains"/>
    <property type="match status" value="1"/>
</dbReference>
<evidence type="ECO:0000313" key="10">
    <source>
        <dbReference type="EMBL" id="KGX89262.1"/>
    </source>
</evidence>
<dbReference type="EMBL" id="AVPF01000017">
    <property type="protein sequence ID" value="KGX89262.1"/>
    <property type="molecule type" value="Genomic_DNA"/>
</dbReference>
<dbReference type="STRING" id="1385511.GCA_000425225_01574"/>
<dbReference type="GO" id="GO:0004352">
    <property type="term" value="F:glutamate dehydrogenase (NAD+) activity"/>
    <property type="evidence" value="ECO:0007669"/>
    <property type="project" value="TreeGrafter"/>
</dbReference>
<feature type="domain" description="Glutamate/phenylalanine/leucine/valine/L-tryptophan dehydrogenase C-terminal" evidence="9">
    <location>
        <begin position="184"/>
        <end position="414"/>
    </location>
</feature>
<dbReference type="GO" id="GO:0006538">
    <property type="term" value="P:L-glutamate catabolic process"/>
    <property type="evidence" value="ECO:0007669"/>
    <property type="project" value="TreeGrafter"/>
</dbReference>
<feature type="binding site" evidence="6">
    <location>
        <position position="350"/>
    </location>
    <ligand>
        <name>substrate</name>
    </ligand>
</feature>
<evidence type="ECO:0000256" key="5">
    <source>
        <dbReference type="PIRSR" id="PIRSR000185-1"/>
    </source>
</evidence>
<evidence type="ECO:0000313" key="11">
    <source>
        <dbReference type="Proteomes" id="UP000030403"/>
    </source>
</evidence>
<feature type="binding site" evidence="6">
    <location>
        <position position="71"/>
    </location>
    <ligand>
        <name>substrate</name>
    </ligand>
</feature>
<dbReference type="PANTHER" id="PTHR11606">
    <property type="entry name" value="GLUTAMATE DEHYDROGENASE"/>
    <property type="match status" value="1"/>
</dbReference>
<dbReference type="PIRSF" id="PIRSF000185">
    <property type="entry name" value="Glu_DH"/>
    <property type="match status" value="1"/>
</dbReference>
<dbReference type="PRINTS" id="PR00082">
    <property type="entry name" value="GLFDHDRGNASE"/>
</dbReference>
<keyword evidence="11" id="KW-1185">Reference proteome</keyword>
<dbReference type="InterPro" id="IPR014362">
    <property type="entry name" value="Glu_DH"/>
</dbReference>
<evidence type="ECO:0000256" key="4">
    <source>
        <dbReference type="PIRNR" id="PIRNR000185"/>
    </source>
</evidence>
<evidence type="ECO:0000256" key="8">
    <source>
        <dbReference type="RuleBase" id="RU004417"/>
    </source>
</evidence>
<evidence type="ECO:0000256" key="6">
    <source>
        <dbReference type="PIRSR" id="PIRSR000185-2"/>
    </source>
</evidence>
<accession>A0A0A5I082</accession>
<dbReference type="PROSITE" id="PS00074">
    <property type="entry name" value="GLFV_DEHYDROGENASE"/>
    <property type="match status" value="1"/>
</dbReference>
<dbReference type="InterPro" id="IPR033524">
    <property type="entry name" value="Glu/Leu/Phe/Val_DH_AS"/>
</dbReference>
<dbReference type="InterPro" id="IPR006097">
    <property type="entry name" value="Glu/Leu/Phe/Val/Trp_DH_dimer"/>
</dbReference>
<dbReference type="Pfam" id="PF02812">
    <property type="entry name" value="ELFV_dehydrog_N"/>
    <property type="match status" value="1"/>
</dbReference>
<feature type="binding site" evidence="6">
    <location>
        <position position="222"/>
    </location>
    <ligand>
        <name>NAD(+)</name>
        <dbReference type="ChEBI" id="CHEBI:57540"/>
    </ligand>
</feature>
<dbReference type="Gene3D" id="3.40.50.10860">
    <property type="entry name" value="Leucine Dehydrogenase, chain A, domain 1"/>
    <property type="match status" value="1"/>
</dbReference>
<organism evidence="10 11">
    <name type="scientific">Pontibacillus marinus BH030004 = DSM 16465</name>
    <dbReference type="NCBI Taxonomy" id="1385511"/>
    <lineage>
        <taxon>Bacteria</taxon>
        <taxon>Bacillati</taxon>
        <taxon>Bacillota</taxon>
        <taxon>Bacilli</taxon>
        <taxon>Bacillales</taxon>
        <taxon>Bacillaceae</taxon>
        <taxon>Pontibacillus</taxon>
    </lineage>
</organism>
<dbReference type="Proteomes" id="UP000030403">
    <property type="component" value="Unassembled WGS sequence"/>
</dbReference>
<dbReference type="PANTHER" id="PTHR11606:SF13">
    <property type="entry name" value="GLUTAMATE DEHYDROGENASE 1, MITOCHONDRIAL"/>
    <property type="match status" value="1"/>
</dbReference>
<dbReference type="GO" id="GO:0000166">
    <property type="term" value="F:nucleotide binding"/>
    <property type="evidence" value="ECO:0007669"/>
    <property type="project" value="UniProtKB-KW"/>
</dbReference>
<dbReference type="CDD" id="cd01076">
    <property type="entry name" value="NAD_bind_1_Glu_DH"/>
    <property type="match status" value="1"/>
</dbReference>
<feature type="binding site" evidence="6">
    <location>
        <position position="95"/>
    </location>
    <ligand>
        <name>substrate</name>
    </ligand>
</feature>
<dbReference type="AlphaFoldDB" id="A0A0A5I082"/>
<feature type="site" description="Important for catalysis" evidence="7">
    <location>
        <position position="147"/>
    </location>
</feature>
<evidence type="ECO:0000256" key="7">
    <source>
        <dbReference type="PIRSR" id="PIRSR000185-3"/>
    </source>
</evidence>
<dbReference type="InterPro" id="IPR046346">
    <property type="entry name" value="Aminoacid_DH-like_N_sf"/>
</dbReference>
<dbReference type="InterPro" id="IPR036291">
    <property type="entry name" value="NAD(P)-bd_dom_sf"/>
</dbReference>
<keyword evidence="3 4" id="KW-0560">Oxidoreductase</keyword>
<feature type="binding site" evidence="6">
    <location>
        <position position="191"/>
    </location>
    <ligand>
        <name>NAD(+)</name>
        <dbReference type="ChEBI" id="CHEBI:57540"/>
    </ligand>
</feature>
<gene>
    <name evidence="10" type="ORF">N783_07135</name>
</gene>
<feature type="active site" description="Proton donor" evidence="5">
    <location>
        <position position="107"/>
    </location>
</feature>
<dbReference type="InterPro" id="IPR006096">
    <property type="entry name" value="Glu/Leu/Phe/Val/Trp_DH_C"/>
</dbReference>
<name>A0A0A5I082_9BACI</name>
<comment type="caution">
    <text evidence="10">The sequence shown here is derived from an EMBL/GenBank/DDBJ whole genome shotgun (WGS) entry which is preliminary data.</text>
</comment>
<dbReference type="SUPFAM" id="SSF53223">
    <property type="entry name" value="Aminoacid dehydrogenase-like, N-terminal domain"/>
    <property type="match status" value="1"/>
</dbReference>
<keyword evidence="6" id="KW-0547">Nucleotide-binding</keyword>
<keyword evidence="6" id="KW-0520">NAD</keyword>
<proteinExistence type="inferred from homology"/>
<dbReference type="SMART" id="SM00839">
    <property type="entry name" value="ELFV_dehydrog"/>
    <property type="match status" value="1"/>
</dbReference>
<reference evidence="10 11" key="1">
    <citation type="submission" date="2013-08" db="EMBL/GenBank/DDBJ databases">
        <authorList>
            <person name="Huang J."/>
            <person name="Wang G."/>
        </authorList>
    </citation>
    <scope>NUCLEOTIDE SEQUENCE [LARGE SCALE GENOMIC DNA]</scope>
    <source>
        <strain evidence="10 11">BH030004</strain>
    </source>
</reference>
<dbReference type="Gene3D" id="3.40.50.720">
    <property type="entry name" value="NAD(P)-binding Rossmann-like Domain"/>
    <property type="match status" value="1"/>
</dbReference>
<evidence type="ECO:0000256" key="3">
    <source>
        <dbReference type="ARBA" id="ARBA00023002"/>
    </source>
</evidence>
<comment type="similarity">
    <text evidence="1 4 8">Belongs to the Glu/Leu/Phe/Val dehydrogenases family.</text>
</comment>